<sequence>MNLDMSDEIPDAHRAIFDVVARIPRGRVASYGEIAARAGLPGRARMVGKVLGLAPDDRPLPWFRVLRSDGRIAFPPRSAPYREQRARLIEEGVRVVAGRVDIKAFGWERDLDRELWGHP</sequence>
<evidence type="ECO:0000259" key="2">
    <source>
        <dbReference type="Pfam" id="PF01035"/>
    </source>
</evidence>
<dbReference type="CDD" id="cd06445">
    <property type="entry name" value="ATase"/>
    <property type="match status" value="1"/>
</dbReference>
<evidence type="ECO:0000313" key="3">
    <source>
        <dbReference type="EMBL" id="MDC8015497.1"/>
    </source>
</evidence>
<dbReference type="Pfam" id="PF01035">
    <property type="entry name" value="DNA_binding_1"/>
    <property type="match status" value="1"/>
</dbReference>
<dbReference type="AlphaFoldDB" id="A0A9X3YPJ4"/>
<gene>
    <name evidence="3" type="ORF">OD750_023475</name>
</gene>
<proteinExistence type="predicted"/>
<dbReference type="InterPro" id="IPR036388">
    <property type="entry name" value="WH-like_DNA-bd_sf"/>
</dbReference>
<dbReference type="InterPro" id="IPR052520">
    <property type="entry name" value="ATL_DNA_repair"/>
</dbReference>
<dbReference type="Proteomes" id="UP001139971">
    <property type="component" value="Unassembled WGS sequence"/>
</dbReference>
<dbReference type="InterPro" id="IPR014048">
    <property type="entry name" value="MethylDNA_cys_MeTrfase_DNA-bd"/>
</dbReference>
<dbReference type="RefSeq" id="WP_263540687.1">
    <property type="nucleotide sequence ID" value="NZ_JAOVZO020000020.1"/>
</dbReference>
<dbReference type="EMBL" id="JAOVZO020000020">
    <property type="protein sequence ID" value="MDC8015497.1"/>
    <property type="molecule type" value="Genomic_DNA"/>
</dbReference>
<evidence type="ECO:0000313" key="4">
    <source>
        <dbReference type="Proteomes" id="UP001139971"/>
    </source>
</evidence>
<dbReference type="PANTHER" id="PTHR42942">
    <property type="entry name" value="6-O-METHYLGUANINE DNA METHYLTRANSFERASE"/>
    <property type="match status" value="1"/>
</dbReference>
<dbReference type="GO" id="GO:0003824">
    <property type="term" value="F:catalytic activity"/>
    <property type="evidence" value="ECO:0007669"/>
    <property type="project" value="InterPro"/>
</dbReference>
<dbReference type="Gene3D" id="1.10.10.10">
    <property type="entry name" value="Winged helix-like DNA-binding domain superfamily/Winged helix DNA-binding domain"/>
    <property type="match status" value="1"/>
</dbReference>
<organism evidence="3 4">
    <name type="scientific">Tahibacter soli</name>
    <dbReference type="NCBI Taxonomy" id="2983605"/>
    <lineage>
        <taxon>Bacteria</taxon>
        <taxon>Pseudomonadati</taxon>
        <taxon>Pseudomonadota</taxon>
        <taxon>Gammaproteobacteria</taxon>
        <taxon>Lysobacterales</taxon>
        <taxon>Rhodanobacteraceae</taxon>
        <taxon>Tahibacter</taxon>
    </lineage>
</organism>
<keyword evidence="4" id="KW-1185">Reference proteome</keyword>
<dbReference type="GO" id="GO:0006281">
    <property type="term" value="P:DNA repair"/>
    <property type="evidence" value="ECO:0007669"/>
    <property type="project" value="InterPro"/>
</dbReference>
<dbReference type="PANTHER" id="PTHR42942:SF1">
    <property type="entry name" value="ALKYLTRANSFERASE-LIKE PROTEIN 1"/>
    <property type="match status" value="1"/>
</dbReference>
<evidence type="ECO:0000256" key="1">
    <source>
        <dbReference type="ARBA" id="ARBA00022763"/>
    </source>
</evidence>
<protein>
    <submittedName>
        <fullName evidence="3">MGMT family protein</fullName>
    </submittedName>
</protein>
<feature type="domain" description="Methylated-DNA-[protein]-cysteine S-methyltransferase DNA binding" evidence="2">
    <location>
        <begin position="13"/>
        <end position="93"/>
    </location>
</feature>
<dbReference type="InterPro" id="IPR036217">
    <property type="entry name" value="MethylDNA_cys_MeTrfase_DNAb"/>
</dbReference>
<dbReference type="SUPFAM" id="SSF46767">
    <property type="entry name" value="Methylated DNA-protein cysteine methyltransferase, C-terminal domain"/>
    <property type="match status" value="1"/>
</dbReference>
<comment type="caution">
    <text evidence="3">The sequence shown here is derived from an EMBL/GenBank/DDBJ whole genome shotgun (WGS) entry which is preliminary data.</text>
</comment>
<name>A0A9X3YPJ4_9GAMM</name>
<accession>A0A9X3YPJ4</accession>
<keyword evidence="1" id="KW-0227">DNA damage</keyword>
<reference evidence="3" key="1">
    <citation type="submission" date="2023-02" db="EMBL/GenBank/DDBJ databases">
        <title>Tahibacter soli sp. nov. isolated from soil.</title>
        <authorList>
            <person name="Baek J.H."/>
            <person name="Lee J.K."/>
            <person name="Choi D.G."/>
            <person name="Jeon C.O."/>
        </authorList>
    </citation>
    <scope>NUCLEOTIDE SEQUENCE</scope>
    <source>
        <strain evidence="3">BL</strain>
    </source>
</reference>